<protein>
    <recommendedName>
        <fullName evidence="4">Large ribosomal subunit protein bL21</fullName>
    </recommendedName>
</protein>
<dbReference type="PANTHER" id="PTHR21349:SF0">
    <property type="entry name" value="LARGE RIBOSOMAL SUBUNIT PROTEIN BL21M"/>
    <property type="match status" value="1"/>
</dbReference>
<dbReference type="Pfam" id="PF00829">
    <property type="entry name" value="Ribosomal_L21p"/>
    <property type="match status" value="1"/>
</dbReference>
<evidence type="ECO:0000313" key="8">
    <source>
        <dbReference type="Proteomes" id="UP001549110"/>
    </source>
</evidence>
<keyword evidence="8" id="KW-1185">Reference proteome</keyword>
<evidence type="ECO:0000256" key="6">
    <source>
        <dbReference type="SAM" id="MobiDB-lite"/>
    </source>
</evidence>
<reference evidence="7 8" key="1">
    <citation type="submission" date="2024-06" db="EMBL/GenBank/DDBJ databases">
        <title>Genomic Encyclopedia of Type Strains, Phase IV (KMG-IV): sequencing the most valuable type-strain genomes for metagenomic binning, comparative biology and taxonomic classification.</title>
        <authorList>
            <person name="Goeker M."/>
        </authorList>
    </citation>
    <scope>NUCLEOTIDE SEQUENCE [LARGE SCALE GENOMIC DNA]</scope>
    <source>
        <strain evidence="7 8">DSM 17809</strain>
    </source>
</reference>
<name>A0ABV2EIM9_9CAUL</name>
<sequence length="170" mass="17874">MYAVIKTGGKQYRVQAGDLLVVEKLDGEPGAEVAFGDVLMLGDGEAVTVGAPLVDGAKVSATLIETRKGEKVKIFKKTRRQGYRRTRGHRQSETVLRVTSIAGVGKTDKWDGTVNLAPKALLDARARNLKNVVAELEAAAPAAEAAPAKAAPKKAAPKKAAAKKTDDAAE</sequence>
<evidence type="ECO:0000313" key="7">
    <source>
        <dbReference type="EMBL" id="MET3526873.1"/>
    </source>
</evidence>
<dbReference type="InterPro" id="IPR028909">
    <property type="entry name" value="bL21-like"/>
</dbReference>
<comment type="similarity">
    <text evidence="1 4 5">Belongs to the bacterial ribosomal protein bL21 family.</text>
</comment>
<keyword evidence="2 4" id="KW-0689">Ribosomal protein</keyword>
<proteinExistence type="inferred from homology"/>
<dbReference type="Proteomes" id="UP001549110">
    <property type="component" value="Unassembled WGS sequence"/>
</dbReference>
<comment type="subunit">
    <text evidence="4">Part of the 50S ribosomal subunit. Contacts protein L20.</text>
</comment>
<dbReference type="RefSeq" id="WP_354297480.1">
    <property type="nucleotide sequence ID" value="NZ_JBEPLU010000001.1"/>
</dbReference>
<evidence type="ECO:0000256" key="3">
    <source>
        <dbReference type="ARBA" id="ARBA00023274"/>
    </source>
</evidence>
<organism evidence="7 8">
    <name type="scientific">Phenylobacterium koreense</name>
    <dbReference type="NCBI Taxonomy" id="266125"/>
    <lineage>
        <taxon>Bacteria</taxon>
        <taxon>Pseudomonadati</taxon>
        <taxon>Pseudomonadota</taxon>
        <taxon>Alphaproteobacteria</taxon>
        <taxon>Caulobacterales</taxon>
        <taxon>Caulobacteraceae</taxon>
        <taxon>Phenylobacterium</taxon>
    </lineage>
</organism>
<dbReference type="GO" id="GO:0005840">
    <property type="term" value="C:ribosome"/>
    <property type="evidence" value="ECO:0007669"/>
    <property type="project" value="UniProtKB-KW"/>
</dbReference>
<dbReference type="NCBIfam" id="TIGR00061">
    <property type="entry name" value="L21"/>
    <property type="match status" value="1"/>
</dbReference>
<keyword evidence="4 5" id="KW-0699">rRNA-binding</keyword>
<evidence type="ECO:0000256" key="1">
    <source>
        <dbReference type="ARBA" id="ARBA00008563"/>
    </source>
</evidence>
<dbReference type="PANTHER" id="PTHR21349">
    <property type="entry name" value="50S RIBOSOMAL PROTEIN L21"/>
    <property type="match status" value="1"/>
</dbReference>
<dbReference type="HAMAP" id="MF_01363">
    <property type="entry name" value="Ribosomal_bL21"/>
    <property type="match status" value="1"/>
</dbReference>
<dbReference type="InterPro" id="IPR036164">
    <property type="entry name" value="bL21-like_sf"/>
</dbReference>
<comment type="caution">
    <text evidence="7">The sequence shown here is derived from an EMBL/GenBank/DDBJ whole genome shotgun (WGS) entry which is preliminary data.</text>
</comment>
<evidence type="ECO:0000256" key="2">
    <source>
        <dbReference type="ARBA" id="ARBA00022980"/>
    </source>
</evidence>
<accession>A0ABV2EIM9</accession>
<feature type="compositionally biased region" description="Low complexity" evidence="6">
    <location>
        <begin position="140"/>
        <end position="150"/>
    </location>
</feature>
<dbReference type="SUPFAM" id="SSF141091">
    <property type="entry name" value="L21p-like"/>
    <property type="match status" value="1"/>
</dbReference>
<dbReference type="EMBL" id="JBEPLU010000001">
    <property type="protein sequence ID" value="MET3526873.1"/>
    <property type="molecule type" value="Genomic_DNA"/>
</dbReference>
<dbReference type="InterPro" id="IPR001787">
    <property type="entry name" value="Ribosomal_bL21"/>
</dbReference>
<feature type="region of interest" description="Disordered" evidence="6">
    <location>
        <begin position="140"/>
        <end position="170"/>
    </location>
</feature>
<keyword evidence="4 5" id="KW-0694">RNA-binding</keyword>
<gene>
    <name evidence="4" type="primary">rplU</name>
    <name evidence="7" type="ORF">ABID41_001968</name>
</gene>
<keyword evidence="3 4" id="KW-0687">Ribonucleoprotein</keyword>
<comment type="function">
    <text evidence="4 5">This protein binds to 23S rRNA in the presence of protein L20.</text>
</comment>
<feature type="compositionally biased region" description="Basic residues" evidence="6">
    <location>
        <begin position="151"/>
        <end position="162"/>
    </location>
</feature>
<evidence type="ECO:0000256" key="4">
    <source>
        <dbReference type="HAMAP-Rule" id="MF_01363"/>
    </source>
</evidence>
<evidence type="ECO:0000256" key="5">
    <source>
        <dbReference type="RuleBase" id="RU000562"/>
    </source>
</evidence>